<gene>
    <name evidence="2" type="ORF">M6B38_387935</name>
</gene>
<name>A0AAX6G296_IRIPA</name>
<dbReference type="EMBL" id="JANAVB010023858">
    <property type="protein sequence ID" value="KAJ6822854.1"/>
    <property type="molecule type" value="Genomic_DNA"/>
</dbReference>
<reference evidence="2" key="2">
    <citation type="submission" date="2023-04" db="EMBL/GenBank/DDBJ databases">
        <authorList>
            <person name="Bruccoleri R.E."/>
            <person name="Oakeley E.J."/>
            <person name="Faust A.-M."/>
            <person name="Dessus-Babus S."/>
            <person name="Altorfer M."/>
            <person name="Burckhardt D."/>
            <person name="Oertli M."/>
            <person name="Naumann U."/>
            <person name="Petersen F."/>
            <person name="Wong J."/>
        </authorList>
    </citation>
    <scope>NUCLEOTIDE SEQUENCE</scope>
    <source>
        <strain evidence="2">GSM-AAB239-AS_SAM_17_03QT</strain>
        <tissue evidence="2">Leaf</tissue>
    </source>
</reference>
<accession>A0AAX6G296</accession>
<evidence type="ECO:0000313" key="3">
    <source>
        <dbReference type="Proteomes" id="UP001140949"/>
    </source>
</evidence>
<organism evidence="2 3">
    <name type="scientific">Iris pallida</name>
    <name type="common">Sweet iris</name>
    <dbReference type="NCBI Taxonomy" id="29817"/>
    <lineage>
        <taxon>Eukaryota</taxon>
        <taxon>Viridiplantae</taxon>
        <taxon>Streptophyta</taxon>
        <taxon>Embryophyta</taxon>
        <taxon>Tracheophyta</taxon>
        <taxon>Spermatophyta</taxon>
        <taxon>Magnoliopsida</taxon>
        <taxon>Liliopsida</taxon>
        <taxon>Asparagales</taxon>
        <taxon>Iridaceae</taxon>
        <taxon>Iridoideae</taxon>
        <taxon>Irideae</taxon>
        <taxon>Iris</taxon>
    </lineage>
</organism>
<proteinExistence type="predicted"/>
<dbReference type="AlphaFoldDB" id="A0AAX6G296"/>
<dbReference type="Proteomes" id="UP001140949">
    <property type="component" value="Unassembled WGS sequence"/>
</dbReference>
<sequence length="37" mass="4311">MEREETKRGARDGPAREREEVGGTSLRRDAHVSMRRK</sequence>
<protein>
    <submittedName>
        <fullName evidence="2">Leucine-rich repeat extensin-like protein 3</fullName>
    </submittedName>
</protein>
<reference evidence="2" key="1">
    <citation type="journal article" date="2023" name="GigaByte">
        <title>Genome assembly of the bearded iris, Iris pallida Lam.</title>
        <authorList>
            <person name="Bruccoleri R.E."/>
            <person name="Oakeley E.J."/>
            <person name="Faust A.M.E."/>
            <person name="Altorfer M."/>
            <person name="Dessus-Babus S."/>
            <person name="Burckhardt D."/>
            <person name="Oertli M."/>
            <person name="Naumann U."/>
            <person name="Petersen F."/>
            <person name="Wong J."/>
        </authorList>
    </citation>
    <scope>NUCLEOTIDE SEQUENCE</scope>
    <source>
        <strain evidence="2">GSM-AAB239-AS_SAM_17_03QT</strain>
    </source>
</reference>
<evidence type="ECO:0000313" key="2">
    <source>
        <dbReference type="EMBL" id="KAJ6822854.1"/>
    </source>
</evidence>
<evidence type="ECO:0000256" key="1">
    <source>
        <dbReference type="SAM" id="MobiDB-lite"/>
    </source>
</evidence>
<keyword evidence="3" id="KW-1185">Reference proteome</keyword>
<comment type="caution">
    <text evidence="2">The sequence shown here is derived from an EMBL/GenBank/DDBJ whole genome shotgun (WGS) entry which is preliminary data.</text>
</comment>
<feature type="region of interest" description="Disordered" evidence="1">
    <location>
        <begin position="1"/>
        <end position="37"/>
    </location>
</feature>